<comment type="cofactor">
    <cofactor evidence="2 14">
        <name>Mg(2+)</name>
        <dbReference type="ChEBI" id="CHEBI:18420"/>
    </cofactor>
</comment>
<feature type="domain" description="Pterin-binding" evidence="15">
    <location>
        <begin position="15"/>
        <end position="267"/>
    </location>
</feature>
<dbReference type="NCBIfam" id="TIGR01496">
    <property type="entry name" value="DHPS"/>
    <property type="match status" value="1"/>
</dbReference>
<dbReference type="PANTHER" id="PTHR20941:SF1">
    <property type="entry name" value="FOLIC ACID SYNTHESIS PROTEIN FOL1"/>
    <property type="match status" value="1"/>
</dbReference>
<keyword evidence="9 14" id="KW-0479">Metal-binding</keyword>
<evidence type="ECO:0000256" key="14">
    <source>
        <dbReference type="RuleBase" id="RU361205"/>
    </source>
</evidence>
<evidence type="ECO:0000313" key="17">
    <source>
        <dbReference type="Proteomes" id="UP000243937"/>
    </source>
</evidence>
<evidence type="ECO:0000256" key="11">
    <source>
        <dbReference type="ARBA" id="ARBA00022909"/>
    </source>
</evidence>
<dbReference type="RefSeq" id="WP_087038182.1">
    <property type="nucleotide sequence ID" value="NZ_CP021377.1"/>
</dbReference>
<dbReference type="UniPathway" id="UPA00077">
    <property type="reaction ID" value="UER00156"/>
</dbReference>
<evidence type="ECO:0000256" key="5">
    <source>
        <dbReference type="ARBA" id="ARBA00011738"/>
    </source>
</evidence>
<evidence type="ECO:0000256" key="13">
    <source>
        <dbReference type="ARBA" id="ARBA00053449"/>
    </source>
</evidence>
<evidence type="ECO:0000256" key="10">
    <source>
        <dbReference type="ARBA" id="ARBA00022842"/>
    </source>
</evidence>
<reference evidence="16 17" key="1">
    <citation type="journal article" date="2014" name="Int. J. Syst. Evol. Microbiol.">
        <title>Oceanisphaera profunda sp. nov., a marine bacterium isolated from deep-sea sediment, and emended description of the genus Oceanisphaera.</title>
        <authorList>
            <person name="Xu Z."/>
            <person name="Zhang X.Y."/>
            <person name="Su H.N."/>
            <person name="Yu Z.C."/>
            <person name="Liu C."/>
            <person name="Li H."/>
            <person name="Chen X.L."/>
            <person name="Song X.Y."/>
            <person name="Xie B.B."/>
            <person name="Qin Q.L."/>
            <person name="Zhou B.C."/>
            <person name="Shi M."/>
            <person name="Huang Y."/>
            <person name="Zhang Y.Z."/>
        </authorList>
    </citation>
    <scope>NUCLEOTIDE SEQUENCE [LARGE SCALE GENOMIC DNA]</scope>
    <source>
        <strain evidence="16 17">SM1222</strain>
    </source>
</reference>
<keyword evidence="17" id="KW-1185">Reference proteome</keyword>
<evidence type="ECO:0000256" key="12">
    <source>
        <dbReference type="ARBA" id="ARBA00030193"/>
    </source>
</evidence>
<dbReference type="InterPro" id="IPR045031">
    <property type="entry name" value="DHP_synth-like"/>
</dbReference>
<dbReference type="InterPro" id="IPR000489">
    <property type="entry name" value="Pterin-binding_dom"/>
</dbReference>
<accession>A0A1Y0D8L8</accession>
<evidence type="ECO:0000259" key="15">
    <source>
        <dbReference type="PROSITE" id="PS50972"/>
    </source>
</evidence>
<evidence type="ECO:0000256" key="9">
    <source>
        <dbReference type="ARBA" id="ARBA00022723"/>
    </source>
</evidence>
<keyword evidence="8 14" id="KW-0808">Transferase</keyword>
<dbReference type="FunFam" id="3.20.20.20:FF:000004">
    <property type="entry name" value="Dihydropteroate synthase"/>
    <property type="match status" value="1"/>
</dbReference>
<sequence>MLLSSTSKSLDLSRPQIMGILNLTPDSFSDGGRFIEPQAALKHAKQMLMDGATLIDVGGESTRPGADAVVEQAELDRVIPVIELLRQELDCWISIDTSKAVVMKEAVSAGADLINDIRALREPNALQVAADSGAAICLMHMQGLPRTMQQAPGYQDVTAEVVDFLQARVQACIEVGISRERLCLDPGYGFGKGLDHNYELLGKLGQLRLMSLPLLVGMSRKSMLGQLLNREVDQRLAGGLAAHLFAINQGAHILRVHDVKEMTDALRVWQYAAHYLT</sequence>
<dbReference type="Gene3D" id="3.20.20.20">
    <property type="entry name" value="Dihydropteroate synthase-like"/>
    <property type="match status" value="1"/>
</dbReference>
<evidence type="ECO:0000313" key="16">
    <source>
        <dbReference type="EMBL" id="ART83527.1"/>
    </source>
</evidence>
<dbReference type="GO" id="GO:0046656">
    <property type="term" value="P:folic acid biosynthetic process"/>
    <property type="evidence" value="ECO:0007669"/>
    <property type="project" value="UniProtKB-KW"/>
</dbReference>
<comment type="similarity">
    <text evidence="4 14">Belongs to the DHPS family.</text>
</comment>
<dbReference type="CDD" id="cd00739">
    <property type="entry name" value="DHPS"/>
    <property type="match status" value="1"/>
</dbReference>
<dbReference type="PROSITE" id="PS50972">
    <property type="entry name" value="PTERIN_BINDING"/>
    <property type="match status" value="1"/>
</dbReference>
<evidence type="ECO:0000256" key="2">
    <source>
        <dbReference type="ARBA" id="ARBA00001946"/>
    </source>
</evidence>
<keyword evidence="11 14" id="KW-0289">Folate biosynthesis</keyword>
<comment type="pathway">
    <text evidence="3 14">Cofactor biosynthesis; tetrahydrofolate biosynthesis; 7,8-dihydrofolate from 2-amino-4-hydroxy-6-hydroxymethyl-7,8-dihydropteridine diphosphate and 4-aminobenzoate: step 1/2.</text>
</comment>
<dbReference type="PANTHER" id="PTHR20941">
    <property type="entry name" value="FOLATE SYNTHESIS PROTEINS"/>
    <property type="match status" value="1"/>
</dbReference>
<dbReference type="EC" id="2.5.1.15" evidence="6 14"/>
<evidence type="ECO:0000256" key="7">
    <source>
        <dbReference type="ARBA" id="ARBA00016919"/>
    </source>
</evidence>
<protein>
    <recommendedName>
        <fullName evidence="7 14">Dihydropteroate synthase</fullName>
        <shortName evidence="14">DHPS</shortName>
        <ecNumber evidence="6 14">2.5.1.15</ecNumber>
    </recommendedName>
    <alternativeName>
        <fullName evidence="12 14">Dihydropteroate pyrophosphorylase</fullName>
    </alternativeName>
</protein>
<evidence type="ECO:0000256" key="4">
    <source>
        <dbReference type="ARBA" id="ARBA00009503"/>
    </source>
</evidence>
<dbReference type="SUPFAM" id="SSF51717">
    <property type="entry name" value="Dihydropteroate synthetase-like"/>
    <property type="match status" value="1"/>
</dbReference>
<dbReference type="AlphaFoldDB" id="A0A1Y0D8L8"/>
<dbReference type="EMBL" id="CP021377">
    <property type="protein sequence ID" value="ART83527.1"/>
    <property type="molecule type" value="Genomic_DNA"/>
</dbReference>
<dbReference type="PROSITE" id="PS00793">
    <property type="entry name" value="DHPS_2"/>
    <property type="match status" value="1"/>
</dbReference>
<dbReference type="GO" id="GO:0046872">
    <property type="term" value="F:metal ion binding"/>
    <property type="evidence" value="ECO:0007669"/>
    <property type="project" value="UniProtKB-KW"/>
</dbReference>
<dbReference type="Proteomes" id="UP000243937">
    <property type="component" value="Chromosome"/>
</dbReference>
<organism evidence="16 17">
    <name type="scientific">Oceanisphaera profunda</name>
    <dbReference type="NCBI Taxonomy" id="1416627"/>
    <lineage>
        <taxon>Bacteria</taxon>
        <taxon>Pseudomonadati</taxon>
        <taxon>Pseudomonadota</taxon>
        <taxon>Gammaproteobacteria</taxon>
        <taxon>Aeromonadales</taxon>
        <taxon>Aeromonadaceae</taxon>
        <taxon>Oceanisphaera</taxon>
    </lineage>
</organism>
<gene>
    <name evidence="16" type="ORF">CBP31_13560</name>
</gene>
<dbReference type="GO" id="GO:0004156">
    <property type="term" value="F:dihydropteroate synthase activity"/>
    <property type="evidence" value="ECO:0007669"/>
    <property type="project" value="UniProtKB-EC"/>
</dbReference>
<dbReference type="InterPro" id="IPR006390">
    <property type="entry name" value="DHP_synth_dom"/>
</dbReference>
<dbReference type="GO" id="GO:0046654">
    <property type="term" value="P:tetrahydrofolate biosynthetic process"/>
    <property type="evidence" value="ECO:0007669"/>
    <property type="project" value="UniProtKB-UniPathway"/>
</dbReference>
<keyword evidence="10 14" id="KW-0460">Magnesium</keyword>
<evidence type="ECO:0000256" key="3">
    <source>
        <dbReference type="ARBA" id="ARBA00004763"/>
    </source>
</evidence>
<proteinExistence type="inferred from homology"/>
<dbReference type="Pfam" id="PF00809">
    <property type="entry name" value="Pterin_bind"/>
    <property type="match status" value="1"/>
</dbReference>
<dbReference type="KEGG" id="opf:CBP31_13560"/>
<dbReference type="OrthoDB" id="9811744at2"/>
<evidence type="ECO:0000256" key="6">
    <source>
        <dbReference type="ARBA" id="ARBA00012458"/>
    </source>
</evidence>
<comment type="function">
    <text evidence="13 14">Catalyzes the condensation of para-aminobenzoate (pABA) with 6-hydroxymethyl-7,8-dihydropterin diphosphate (DHPt-PP) to form 7,8-dihydropteroate (H2Pte), the immediate precursor of folate derivatives.</text>
</comment>
<dbReference type="InterPro" id="IPR011005">
    <property type="entry name" value="Dihydropteroate_synth-like_sf"/>
</dbReference>
<dbReference type="GO" id="GO:0005829">
    <property type="term" value="C:cytosol"/>
    <property type="evidence" value="ECO:0007669"/>
    <property type="project" value="TreeGrafter"/>
</dbReference>
<evidence type="ECO:0000256" key="1">
    <source>
        <dbReference type="ARBA" id="ARBA00000012"/>
    </source>
</evidence>
<evidence type="ECO:0000256" key="8">
    <source>
        <dbReference type="ARBA" id="ARBA00022679"/>
    </source>
</evidence>
<name>A0A1Y0D8L8_9GAMM</name>
<dbReference type="PROSITE" id="PS00792">
    <property type="entry name" value="DHPS_1"/>
    <property type="match status" value="1"/>
</dbReference>
<comment type="subunit">
    <text evidence="5">Homodimer.</text>
</comment>
<comment type="catalytic activity">
    <reaction evidence="1">
        <text>(7,8-dihydropterin-6-yl)methyl diphosphate + 4-aminobenzoate = 7,8-dihydropteroate + diphosphate</text>
        <dbReference type="Rhea" id="RHEA:19949"/>
        <dbReference type="ChEBI" id="CHEBI:17836"/>
        <dbReference type="ChEBI" id="CHEBI:17839"/>
        <dbReference type="ChEBI" id="CHEBI:33019"/>
        <dbReference type="ChEBI" id="CHEBI:72950"/>
        <dbReference type="EC" id="2.5.1.15"/>
    </reaction>
</comment>